<gene>
    <name evidence="2" type="ORF">BJ998_002413</name>
</gene>
<comment type="caution">
    <text evidence="2">The sequence shown here is derived from an EMBL/GenBank/DDBJ whole genome shotgun (WGS) entry which is preliminary data.</text>
</comment>
<dbReference type="Gene3D" id="1.25.40.10">
    <property type="entry name" value="Tetratricopeptide repeat domain"/>
    <property type="match status" value="1"/>
</dbReference>
<dbReference type="AlphaFoldDB" id="A0A7W9NFB6"/>
<proteinExistence type="predicted"/>
<organism evidence="2 3">
    <name type="scientific">Kutzneria kofuensis</name>
    <dbReference type="NCBI Taxonomy" id="103725"/>
    <lineage>
        <taxon>Bacteria</taxon>
        <taxon>Bacillati</taxon>
        <taxon>Actinomycetota</taxon>
        <taxon>Actinomycetes</taxon>
        <taxon>Pseudonocardiales</taxon>
        <taxon>Pseudonocardiaceae</taxon>
        <taxon>Kutzneria</taxon>
    </lineage>
</organism>
<dbReference type="Proteomes" id="UP000585638">
    <property type="component" value="Unassembled WGS sequence"/>
</dbReference>
<dbReference type="RefSeq" id="WP_184861170.1">
    <property type="nucleotide sequence ID" value="NZ_BAAAWY010000031.1"/>
</dbReference>
<feature type="region of interest" description="Disordered" evidence="1">
    <location>
        <begin position="364"/>
        <end position="383"/>
    </location>
</feature>
<accession>A0A7W9NFB6</accession>
<reference evidence="2 3" key="1">
    <citation type="submission" date="2020-08" db="EMBL/GenBank/DDBJ databases">
        <title>Sequencing the genomes of 1000 actinobacteria strains.</title>
        <authorList>
            <person name="Klenk H.-P."/>
        </authorList>
    </citation>
    <scope>NUCLEOTIDE SEQUENCE [LARGE SCALE GENOMIC DNA]</scope>
    <source>
        <strain evidence="2 3">DSM 43851</strain>
    </source>
</reference>
<evidence type="ECO:0000313" key="2">
    <source>
        <dbReference type="EMBL" id="MBB5891217.1"/>
    </source>
</evidence>
<dbReference type="SUPFAM" id="SSF48452">
    <property type="entry name" value="TPR-like"/>
    <property type="match status" value="1"/>
</dbReference>
<keyword evidence="3" id="KW-1185">Reference proteome</keyword>
<dbReference type="InterPro" id="IPR011990">
    <property type="entry name" value="TPR-like_helical_dom_sf"/>
</dbReference>
<evidence type="ECO:0000313" key="3">
    <source>
        <dbReference type="Proteomes" id="UP000585638"/>
    </source>
</evidence>
<name>A0A7W9NFB6_9PSEU</name>
<sequence length="907" mass="98454">MSQSEEELADRLDQVARMPYGRGQVAAIEELLRHVDASGSDNLKYVTRLLATTAYQYGGEPAKAFVTFSWCLAAYDRGEGDPAQDHHLFWYFKWMVSSLTMFPEVPLDRTYGVLDDMERRYRLAGHTLNPVHQHRRLVAQHIGDRETAAEQYRLWCATPRGAMADCIGCEPTAKVAYLAWEGRHEDAVALALPVLDGQMTCIEQPHSILTELLVPYLRTGRLTEAADAHRTAYRAIQSNRAELSSVADHVGFCTRTGNHARALELVERHLGWLEEPPTPFADMRFSAMAAGALDRIVAAGHSGLTVRRGSDEVGVAALRDELTERALALAARFDARNGTDEVGRLTAEAIAAEPLVDHLPLSGPARKAAARPAPEPPEVELPESPGELAELAEAQWARADIAEALATWERFDQVCAEPEGVLLARRLNALGAVQAGQDPELAEQTWRRAAELCAEAGDEARRQSLLGRVAMLYCLTERGEQGYPLLVETCAEIGRVGDADRRLAAQLRLVAGLQALHRHDEADEVLAGLDPLVAESGKPDLAAQVAFERAQRSGSVEDAERAVELWRAVGPCNALSRAVVVAGNAYARTGDLARAYQVMADAVTATDPHLRGRAAHQRGRMALDLDRAKDAYESLVDAIAALTAGEERVGVAYAQVDLAAACLGLDRPGELADCVEDALPVLLRVGDADETARARFLLSKAYRALGRGVQALELLDQVADHCREGGNPAGTGQMLSASAEILDSLDRDAEAAQRFAEAAEAYHEAELPIDELSCRRQCATSWLWGGEHELAVEALGAADVLAAELGEAEPALVWEQAMLGYDGARVLANTERFGEALVRVAPCAERFRRLQAYTEAAMAEALRGRLLVDLDRLPEAEQVLTGALAALPAELHGPRQQLAALLERIRS</sequence>
<dbReference type="EMBL" id="JACHIR010000001">
    <property type="protein sequence ID" value="MBB5891217.1"/>
    <property type="molecule type" value="Genomic_DNA"/>
</dbReference>
<evidence type="ECO:0000256" key="1">
    <source>
        <dbReference type="SAM" id="MobiDB-lite"/>
    </source>
</evidence>
<protein>
    <submittedName>
        <fullName evidence="2">Tetratricopeptide (TPR) repeat protein</fullName>
    </submittedName>
</protein>